<evidence type="ECO:0000259" key="16">
    <source>
        <dbReference type="PROSITE" id="PS50011"/>
    </source>
</evidence>
<dbReference type="GO" id="GO:0005524">
    <property type="term" value="F:ATP binding"/>
    <property type="evidence" value="ECO:0007669"/>
    <property type="project" value="UniProtKB-UniRule"/>
</dbReference>
<protein>
    <recommendedName>
        <fullName evidence="16">Protein kinase domain-containing protein</fullName>
    </recommendedName>
</protein>
<keyword evidence="2 13" id="KW-0723">Serine/threonine-protein kinase</keyword>
<dbReference type="SMART" id="SM00220">
    <property type="entry name" value="S_TKc"/>
    <property type="match status" value="1"/>
</dbReference>
<evidence type="ECO:0000256" key="14">
    <source>
        <dbReference type="SAM" id="MobiDB-lite"/>
    </source>
</evidence>
<sequence length="428" mass="47208">MSASRYSSDNSNPEPPGDPFNGSFNSTMDRLLAAAIISGVVGTAATIAIVYFIIDCLKKAGTAIPSFAKIATNHLEKFPQVVSEPLASFRRSYPIAGAEKTLPSEVIPVTPPAISLGHNWEVPDEFGTLERFLNPPRFSSDELAAYTSSYATVLGSGAYGVVFKGELPNGTLVAVKVLTKAHDKRMKEQFMAEVSSIGRTHHINLYMENGSLDKFLLGDKMAIDGRKMHEIAVRTAKGIAYLYEECEQRIVHYDIKLGNILLDQNLSPKIADFGLAKLWFHGTHGYAAPEMSKPYLVMYKCDVYSFGMVLFDIMGRRINHDMDLKESMSGLPQCTWHILQNGRLLEMVCGFPESEKEKAMRMLMVALWCIQNKPEARPMMSAVVKMLEGDVGIPMPDCPFENPNLDKPSQGSGNGSEWDSDSSAFIIS</sequence>
<accession>A0ABD3L220</accession>
<organism evidence="17 18">
    <name type="scientific">Eucalyptus globulus</name>
    <name type="common">Tasmanian blue gum</name>
    <dbReference type="NCBI Taxonomy" id="34317"/>
    <lineage>
        <taxon>Eukaryota</taxon>
        <taxon>Viridiplantae</taxon>
        <taxon>Streptophyta</taxon>
        <taxon>Embryophyta</taxon>
        <taxon>Tracheophyta</taxon>
        <taxon>Spermatophyta</taxon>
        <taxon>Magnoliopsida</taxon>
        <taxon>eudicotyledons</taxon>
        <taxon>Gunneridae</taxon>
        <taxon>Pentapetalae</taxon>
        <taxon>rosids</taxon>
        <taxon>malvids</taxon>
        <taxon>Myrtales</taxon>
        <taxon>Myrtaceae</taxon>
        <taxon>Myrtoideae</taxon>
        <taxon>Eucalypteae</taxon>
        <taxon>Eucalyptus</taxon>
    </lineage>
</organism>
<keyword evidence="3" id="KW-0808">Transferase</keyword>
<evidence type="ECO:0000256" key="1">
    <source>
        <dbReference type="ARBA" id="ARBA00004479"/>
    </source>
</evidence>
<evidence type="ECO:0000256" key="15">
    <source>
        <dbReference type="SAM" id="Phobius"/>
    </source>
</evidence>
<evidence type="ECO:0000256" key="10">
    <source>
        <dbReference type="ARBA" id="ARBA00023136"/>
    </source>
</evidence>
<evidence type="ECO:0000256" key="3">
    <source>
        <dbReference type="ARBA" id="ARBA00022679"/>
    </source>
</evidence>
<keyword evidence="8 12" id="KW-0067">ATP-binding</keyword>
<gene>
    <name evidence="17" type="ORF">ACJRO7_014980</name>
</gene>
<evidence type="ECO:0000256" key="12">
    <source>
        <dbReference type="PROSITE-ProRule" id="PRU10141"/>
    </source>
</evidence>
<evidence type="ECO:0000256" key="6">
    <source>
        <dbReference type="ARBA" id="ARBA00022741"/>
    </source>
</evidence>
<feature type="transmembrane region" description="Helical" evidence="15">
    <location>
        <begin position="31"/>
        <end position="54"/>
    </location>
</feature>
<feature type="domain" description="Protein kinase" evidence="16">
    <location>
        <begin position="148"/>
        <end position="393"/>
    </location>
</feature>
<dbReference type="PANTHER" id="PTHR27009">
    <property type="entry name" value="RUST RESISTANCE KINASE LR10-RELATED"/>
    <property type="match status" value="1"/>
</dbReference>
<dbReference type="InterPro" id="IPR008271">
    <property type="entry name" value="Ser/Thr_kinase_AS"/>
</dbReference>
<feature type="compositionally biased region" description="Polar residues" evidence="14">
    <location>
        <begin position="1"/>
        <end position="12"/>
    </location>
</feature>
<evidence type="ECO:0000256" key="7">
    <source>
        <dbReference type="ARBA" id="ARBA00022777"/>
    </source>
</evidence>
<dbReference type="InterPro" id="IPR000719">
    <property type="entry name" value="Prot_kinase_dom"/>
</dbReference>
<keyword evidence="18" id="KW-1185">Reference proteome</keyword>
<keyword evidence="6 12" id="KW-0547">Nucleotide-binding</keyword>
<keyword evidence="11" id="KW-0325">Glycoprotein</keyword>
<keyword evidence="5" id="KW-0732">Signal</keyword>
<evidence type="ECO:0000256" key="9">
    <source>
        <dbReference type="ARBA" id="ARBA00022989"/>
    </source>
</evidence>
<keyword evidence="9 15" id="KW-1133">Transmembrane helix</keyword>
<reference evidence="17 18" key="1">
    <citation type="submission" date="2024-11" db="EMBL/GenBank/DDBJ databases">
        <title>Chromosome-level genome assembly of Eucalyptus globulus Labill. provides insights into its genome evolution.</title>
        <authorList>
            <person name="Li X."/>
        </authorList>
    </citation>
    <scope>NUCLEOTIDE SEQUENCE [LARGE SCALE GENOMIC DNA]</scope>
    <source>
        <strain evidence="17">CL2024</strain>
        <tissue evidence="17">Fresh tender leaves</tissue>
    </source>
</reference>
<dbReference type="SUPFAM" id="SSF56112">
    <property type="entry name" value="Protein kinase-like (PK-like)"/>
    <property type="match status" value="1"/>
</dbReference>
<comment type="caution">
    <text evidence="17">The sequence shown here is derived from an EMBL/GenBank/DDBJ whole genome shotgun (WGS) entry which is preliminary data.</text>
</comment>
<dbReference type="InterPro" id="IPR011009">
    <property type="entry name" value="Kinase-like_dom_sf"/>
</dbReference>
<dbReference type="AlphaFoldDB" id="A0ABD3L220"/>
<dbReference type="InterPro" id="IPR045874">
    <property type="entry name" value="LRK10/LRL21-25-like"/>
</dbReference>
<dbReference type="GO" id="GO:0004674">
    <property type="term" value="F:protein serine/threonine kinase activity"/>
    <property type="evidence" value="ECO:0007669"/>
    <property type="project" value="UniProtKB-KW"/>
</dbReference>
<name>A0ABD3L220_EUCGL</name>
<dbReference type="Pfam" id="PF00069">
    <property type="entry name" value="Pkinase"/>
    <property type="match status" value="1"/>
</dbReference>
<dbReference type="Proteomes" id="UP001634007">
    <property type="component" value="Unassembled WGS sequence"/>
</dbReference>
<evidence type="ECO:0000256" key="13">
    <source>
        <dbReference type="RuleBase" id="RU000304"/>
    </source>
</evidence>
<dbReference type="PROSITE" id="PS00108">
    <property type="entry name" value="PROTEIN_KINASE_ST"/>
    <property type="match status" value="1"/>
</dbReference>
<evidence type="ECO:0000256" key="11">
    <source>
        <dbReference type="ARBA" id="ARBA00023180"/>
    </source>
</evidence>
<dbReference type="EMBL" id="JBJKBG010000003">
    <property type="protein sequence ID" value="KAL3745966.1"/>
    <property type="molecule type" value="Genomic_DNA"/>
</dbReference>
<comment type="similarity">
    <text evidence="13">Belongs to the protein kinase superfamily.</text>
</comment>
<dbReference type="InterPro" id="IPR017441">
    <property type="entry name" value="Protein_kinase_ATP_BS"/>
</dbReference>
<feature type="region of interest" description="Disordered" evidence="14">
    <location>
        <begin position="1"/>
        <end position="22"/>
    </location>
</feature>
<comment type="subcellular location">
    <subcellularLocation>
        <location evidence="1">Membrane</location>
        <topology evidence="1">Single-pass type I membrane protein</topology>
    </subcellularLocation>
</comment>
<dbReference type="Gene3D" id="1.10.510.10">
    <property type="entry name" value="Transferase(Phosphotransferase) domain 1"/>
    <property type="match status" value="1"/>
</dbReference>
<evidence type="ECO:0000313" key="18">
    <source>
        <dbReference type="Proteomes" id="UP001634007"/>
    </source>
</evidence>
<feature type="binding site" evidence="12">
    <location>
        <position position="176"/>
    </location>
    <ligand>
        <name>ATP</name>
        <dbReference type="ChEBI" id="CHEBI:30616"/>
    </ligand>
</feature>
<keyword evidence="7" id="KW-0418">Kinase</keyword>
<evidence type="ECO:0000313" key="17">
    <source>
        <dbReference type="EMBL" id="KAL3745966.1"/>
    </source>
</evidence>
<feature type="compositionally biased region" description="Polar residues" evidence="14">
    <location>
        <begin position="407"/>
        <end position="428"/>
    </location>
</feature>
<dbReference type="PROSITE" id="PS50011">
    <property type="entry name" value="PROTEIN_KINASE_DOM"/>
    <property type="match status" value="1"/>
</dbReference>
<evidence type="ECO:0000256" key="8">
    <source>
        <dbReference type="ARBA" id="ARBA00022840"/>
    </source>
</evidence>
<dbReference type="Gene3D" id="3.30.200.20">
    <property type="entry name" value="Phosphorylase Kinase, domain 1"/>
    <property type="match status" value="1"/>
</dbReference>
<dbReference type="GO" id="GO:0016020">
    <property type="term" value="C:membrane"/>
    <property type="evidence" value="ECO:0007669"/>
    <property type="project" value="UniProtKB-SubCell"/>
</dbReference>
<dbReference type="PROSITE" id="PS00107">
    <property type="entry name" value="PROTEIN_KINASE_ATP"/>
    <property type="match status" value="1"/>
</dbReference>
<evidence type="ECO:0000256" key="2">
    <source>
        <dbReference type="ARBA" id="ARBA00022527"/>
    </source>
</evidence>
<keyword evidence="4 15" id="KW-0812">Transmembrane</keyword>
<keyword evidence="10 15" id="KW-0472">Membrane</keyword>
<evidence type="ECO:0000256" key="5">
    <source>
        <dbReference type="ARBA" id="ARBA00022729"/>
    </source>
</evidence>
<evidence type="ECO:0000256" key="4">
    <source>
        <dbReference type="ARBA" id="ARBA00022692"/>
    </source>
</evidence>
<proteinExistence type="inferred from homology"/>
<feature type="region of interest" description="Disordered" evidence="14">
    <location>
        <begin position="398"/>
        <end position="428"/>
    </location>
</feature>